<gene>
    <name evidence="1" type="ORF">G6O67_006570</name>
</gene>
<dbReference type="EMBL" id="JAAVMX010000007">
    <property type="protein sequence ID" value="KAF4506489.1"/>
    <property type="molecule type" value="Genomic_DNA"/>
</dbReference>
<dbReference type="AlphaFoldDB" id="A0A8H4LVX4"/>
<dbReference type="GO" id="GO:0008237">
    <property type="term" value="F:metallopeptidase activity"/>
    <property type="evidence" value="ECO:0007669"/>
    <property type="project" value="InterPro"/>
</dbReference>
<dbReference type="OrthoDB" id="4941191at2759"/>
<dbReference type="InterPro" id="IPR024079">
    <property type="entry name" value="MetalloPept_cat_dom_sf"/>
</dbReference>
<dbReference type="Gene3D" id="3.40.390.10">
    <property type="entry name" value="Collagenase (Catalytic Domain)"/>
    <property type="match status" value="1"/>
</dbReference>
<evidence type="ECO:0000313" key="1">
    <source>
        <dbReference type="EMBL" id="KAF4506489.1"/>
    </source>
</evidence>
<dbReference type="Proteomes" id="UP000557566">
    <property type="component" value="Unassembled WGS sequence"/>
</dbReference>
<dbReference type="Pfam" id="PF13688">
    <property type="entry name" value="Reprolysin_5"/>
    <property type="match status" value="1"/>
</dbReference>
<proteinExistence type="predicted"/>
<comment type="caution">
    <text evidence="1">The sequence shown here is derived from an EMBL/GenBank/DDBJ whole genome shotgun (WGS) entry which is preliminary data.</text>
</comment>
<evidence type="ECO:0008006" key="3">
    <source>
        <dbReference type="Google" id="ProtNLM"/>
    </source>
</evidence>
<organism evidence="1 2">
    <name type="scientific">Ophiocordyceps sinensis</name>
    <dbReference type="NCBI Taxonomy" id="72228"/>
    <lineage>
        <taxon>Eukaryota</taxon>
        <taxon>Fungi</taxon>
        <taxon>Dikarya</taxon>
        <taxon>Ascomycota</taxon>
        <taxon>Pezizomycotina</taxon>
        <taxon>Sordariomycetes</taxon>
        <taxon>Hypocreomycetidae</taxon>
        <taxon>Hypocreales</taxon>
        <taxon>Ophiocordycipitaceae</taxon>
        <taxon>Ophiocordyceps</taxon>
    </lineage>
</organism>
<dbReference type="SUPFAM" id="SSF55486">
    <property type="entry name" value="Metalloproteases ('zincins'), catalytic domain"/>
    <property type="match status" value="1"/>
</dbReference>
<evidence type="ECO:0000313" key="2">
    <source>
        <dbReference type="Proteomes" id="UP000557566"/>
    </source>
</evidence>
<sequence>MTQNETTQAAVDVMNKFYKKCNIVWELIKVNQINSTDCKNIRVDDIHRTTQFKESTHEGNASTLNLNAMPTNEGNGVKGMCNVYRENITNTVGRADGCTVAMETFHKNSVDKNSVDDITVSHEAGHWLGENHNPGKDNIMTPSSRYILICRPSS</sequence>
<reference evidence="1 2" key="1">
    <citation type="journal article" date="2020" name="Genome Biol. Evol.">
        <title>A new high-quality draft genome assembly of the Chinese cordyceps Ophiocordyceps sinensis.</title>
        <authorList>
            <person name="Shu R."/>
            <person name="Zhang J."/>
            <person name="Meng Q."/>
            <person name="Zhang H."/>
            <person name="Zhou G."/>
            <person name="Li M."/>
            <person name="Wu P."/>
            <person name="Zhao Y."/>
            <person name="Chen C."/>
            <person name="Qin Q."/>
        </authorList>
    </citation>
    <scope>NUCLEOTIDE SEQUENCE [LARGE SCALE GENOMIC DNA]</scope>
    <source>
        <strain evidence="1 2">IOZ07</strain>
    </source>
</reference>
<protein>
    <recommendedName>
        <fullName evidence="3">Metalloprotease MEP1</fullName>
    </recommendedName>
</protein>
<name>A0A8H4LVX4_9HYPO</name>
<accession>A0A8H4LVX4</accession>
<keyword evidence="2" id="KW-1185">Reference proteome</keyword>